<organism evidence="1 2">
    <name type="scientific">Pseudocercospora fuligena</name>
    <dbReference type="NCBI Taxonomy" id="685502"/>
    <lineage>
        <taxon>Eukaryota</taxon>
        <taxon>Fungi</taxon>
        <taxon>Dikarya</taxon>
        <taxon>Ascomycota</taxon>
        <taxon>Pezizomycotina</taxon>
        <taxon>Dothideomycetes</taxon>
        <taxon>Dothideomycetidae</taxon>
        <taxon>Mycosphaerellales</taxon>
        <taxon>Mycosphaerellaceae</taxon>
        <taxon>Pseudocercospora</taxon>
    </lineage>
</organism>
<gene>
    <name evidence="1" type="ORF">HII31_09070</name>
</gene>
<proteinExistence type="predicted"/>
<name>A0A8H6REH1_9PEZI</name>
<accession>A0A8H6REH1</accession>
<dbReference type="AlphaFoldDB" id="A0A8H6REH1"/>
<dbReference type="OrthoDB" id="10625779at2759"/>
<dbReference type="Proteomes" id="UP000660729">
    <property type="component" value="Unassembled WGS sequence"/>
</dbReference>
<reference evidence="1" key="1">
    <citation type="submission" date="2020-04" db="EMBL/GenBank/DDBJ databases">
        <title>Draft genome resource of the tomato pathogen Pseudocercospora fuligena.</title>
        <authorList>
            <person name="Zaccaron A."/>
        </authorList>
    </citation>
    <scope>NUCLEOTIDE SEQUENCE</scope>
    <source>
        <strain evidence="1">PF001</strain>
    </source>
</reference>
<protein>
    <submittedName>
        <fullName evidence="1">Uncharacterized protein</fullName>
    </submittedName>
</protein>
<keyword evidence="2" id="KW-1185">Reference proteome</keyword>
<evidence type="ECO:0000313" key="1">
    <source>
        <dbReference type="EMBL" id="KAF7189626.1"/>
    </source>
</evidence>
<comment type="caution">
    <text evidence="1">The sequence shown here is derived from an EMBL/GenBank/DDBJ whole genome shotgun (WGS) entry which is preliminary data.</text>
</comment>
<evidence type="ECO:0000313" key="2">
    <source>
        <dbReference type="Proteomes" id="UP000660729"/>
    </source>
</evidence>
<sequence length="190" mass="21640">MATSAAHRVFGTTEILEQILLHLLKNTRFPDDCFRKPIKDTRWALLTIQRTCRTFHDTIVGSIALRRGLMLEHPATFKPPSRGLIPTSLEWLNFHITPKARFMLHHHNGERISFFITADEQLDRAGHMRASWRRIYVFPTTNTILTTIIVRAKGPDGFQTGSIDGHWVNATLGEIFDAFLALPQAEVVQA</sequence>
<dbReference type="EMBL" id="JABCIY010000183">
    <property type="protein sequence ID" value="KAF7189626.1"/>
    <property type="molecule type" value="Genomic_DNA"/>
</dbReference>